<dbReference type="Gene3D" id="3.40.1350.10">
    <property type="match status" value="1"/>
</dbReference>
<keyword evidence="3" id="KW-1185">Reference proteome</keyword>
<evidence type="ECO:0000313" key="2">
    <source>
        <dbReference type="EMBL" id="GIN62534.1"/>
    </source>
</evidence>
<dbReference type="InterPro" id="IPR011856">
    <property type="entry name" value="tRNA_endonuc-like_dom_sf"/>
</dbReference>
<dbReference type="InterPro" id="IPR043714">
    <property type="entry name" value="DUF5655"/>
</dbReference>
<evidence type="ECO:0000313" key="3">
    <source>
        <dbReference type="Proteomes" id="UP000682111"/>
    </source>
</evidence>
<organism evidence="2 3">
    <name type="scientific">Robertmurraya siralis</name>
    <dbReference type="NCBI Taxonomy" id="77777"/>
    <lineage>
        <taxon>Bacteria</taxon>
        <taxon>Bacillati</taxon>
        <taxon>Bacillota</taxon>
        <taxon>Bacilli</taxon>
        <taxon>Bacillales</taxon>
        <taxon>Bacillaceae</taxon>
        <taxon>Robertmurraya</taxon>
    </lineage>
</organism>
<evidence type="ECO:0000259" key="1">
    <source>
        <dbReference type="Pfam" id="PF18899"/>
    </source>
</evidence>
<dbReference type="AlphaFoldDB" id="A0A919WIW8"/>
<dbReference type="Pfam" id="PF18899">
    <property type="entry name" value="DUF5655"/>
    <property type="match status" value="1"/>
</dbReference>
<dbReference type="EMBL" id="BORC01000004">
    <property type="protein sequence ID" value="GIN62534.1"/>
    <property type="molecule type" value="Genomic_DNA"/>
</dbReference>
<gene>
    <name evidence="2" type="ORF">J27TS8_25270</name>
</gene>
<dbReference type="GO" id="GO:0003676">
    <property type="term" value="F:nucleic acid binding"/>
    <property type="evidence" value="ECO:0007669"/>
    <property type="project" value="InterPro"/>
</dbReference>
<dbReference type="RefSeq" id="WP_137744648.1">
    <property type="nucleotide sequence ID" value="NZ_BORC01000004.1"/>
</dbReference>
<proteinExistence type="predicted"/>
<protein>
    <recommendedName>
        <fullName evidence="1">DUF5655 domain-containing protein</fullName>
    </recommendedName>
</protein>
<dbReference type="Proteomes" id="UP000682111">
    <property type="component" value="Unassembled WGS sequence"/>
</dbReference>
<name>A0A919WIW8_9BACI</name>
<feature type="domain" description="DUF5655" evidence="1">
    <location>
        <begin position="195"/>
        <end position="306"/>
    </location>
</feature>
<dbReference type="OrthoDB" id="9798761at2"/>
<accession>A0A919WIW8</accession>
<comment type="caution">
    <text evidence="2">The sequence shown here is derived from an EMBL/GenBank/DDBJ whole genome shotgun (WGS) entry which is preliminary data.</text>
</comment>
<sequence>MGDIKLFRLNGETVDELEGQSVAVEKSLQHILERHLETFLGVRFLASEHSTGKRHAGRIDTLGIDENNSPVIIEYKRSLNENVINQGLFYLDWLLDHKAEFELMVMRRYGQSVSDAIDWSSPRLLCIAGGFTKYDEHAVQQINRNIELYQYKHYTDGLLLLDLVNATTAQTVHIEDDTPTTTPSNRNTRIKTVSDYLEQANMELTDRFETVKAYMMALGDDVQMKILKHYIAFKRIKNFACVEIHPQSAKVLLYLKVKPDSITLEPGFTRDVSNIGHFGTGDLEVTISNGEDIERAKRLINMAYDVS</sequence>
<reference evidence="2" key="1">
    <citation type="submission" date="2021-03" db="EMBL/GenBank/DDBJ databases">
        <title>Antimicrobial resistance genes in bacteria isolated from Japanese honey, and their potential for conferring macrolide and lincosamide resistance in the American foulbrood pathogen Paenibacillus larvae.</title>
        <authorList>
            <person name="Okamoto M."/>
            <person name="Kumagai M."/>
            <person name="Kanamori H."/>
            <person name="Takamatsu D."/>
        </authorList>
    </citation>
    <scope>NUCLEOTIDE SEQUENCE</scope>
    <source>
        <strain evidence="2">J27TS8</strain>
    </source>
</reference>